<dbReference type="PANTHER" id="PTHR30050">
    <property type="entry name" value="CHROMOSOMAL REPLICATION INITIATOR PROTEIN DNAA"/>
    <property type="match status" value="1"/>
</dbReference>
<dbReference type="GO" id="GO:0005886">
    <property type="term" value="C:plasma membrane"/>
    <property type="evidence" value="ECO:0007669"/>
    <property type="project" value="TreeGrafter"/>
</dbReference>
<protein>
    <recommendedName>
        <fullName evidence="8">Chromosomal replication initiator protein DnaA</fullName>
    </recommendedName>
</protein>
<dbReference type="Gene3D" id="1.10.8.60">
    <property type="match status" value="1"/>
</dbReference>
<dbReference type="GO" id="GO:0006275">
    <property type="term" value="P:regulation of DNA replication"/>
    <property type="evidence" value="ECO:0007669"/>
    <property type="project" value="InterPro"/>
</dbReference>
<keyword evidence="5 8" id="KW-0067">ATP-binding</keyword>
<evidence type="ECO:0000256" key="9">
    <source>
        <dbReference type="RuleBase" id="RU004227"/>
    </source>
</evidence>
<evidence type="ECO:0000256" key="2">
    <source>
        <dbReference type="ARBA" id="ARBA00022490"/>
    </source>
</evidence>
<keyword evidence="6" id="KW-0446">Lipid-binding</keyword>
<keyword evidence="4 8" id="KW-0547">Nucleotide-binding</keyword>
<dbReference type="SUPFAM" id="SSF48295">
    <property type="entry name" value="TrpR-like"/>
    <property type="match status" value="1"/>
</dbReference>
<keyword evidence="7 8" id="KW-0238">DNA-binding</keyword>
<organism evidence="12">
    <name type="scientific">Thermocrinis ruber</name>
    <dbReference type="NCBI Taxonomy" id="75906"/>
    <lineage>
        <taxon>Bacteria</taxon>
        <taxon>Pseudomonadati</taxon>
        <taxon>Aquificota</taxon>
        <taxon>Aquificia</taxon>
        <taxon>Aquificales</taxon>
        <taxon>Aquificaceae</taxon>
        <taxon>Thermocrinis</taxon>
    </lineage>
</organism>
<dbReference type="InterPro" id="IPR013317">
    <property type="entry name" value="DnaA_dom"/>
</dbReference>
<dbReference type="PRINTS" id="PR00051">
    <property type="entry name" value="DNAA"/>
</dbReference>
<dbReference type="SMART" id="SM00760">
    <property type="entry name" value="Bac_DnaA_C"/>
    <property type="match status" value="1"/>
</dbReference>
<evidence type="ECO:0000256" key="7">
    <source>
        <dbReference type="ARBA" id="ARBA00023125"/>
    </source>
</evidence>
<dbReference type="Pfam" id="PF08299">
    <property type="entry name" value="Bac_DnaA_C"/>
    <property type="match status" value="1"/>
</dbReference>
<accession>A0A7C5SWB6</accession>
<evidence type="ECO:0000313" key="12">
    <source>
        <dbReference type="EMBL" id="HHO73661.1"/>
    </source>
</evidence>
<evidence type="ECO:0000256" key="1">
    <source>
        <dbReference type="ARBA" id="ARBA00006583"/>
    </source>
</evidence>
<dbReference type="InterPro" id="IPR003593">
    <property type="entry name" value="AAA+_ATPase"/>
</dbReference>
<dbReference type="EMBL" id="DSAC01000041">
    <property type="protein sequence ID" value="HHO73661.1"/>
    <property type="molecule type" value="Genomic_DNA"/>
</dbReference>
<dbReference type="Pfam" id="PF00308">
    <property type="entry name" value="Bac_DnaA"/>
    <property type="match status" value="1"/>
</dbReference>
<dbReference type="InterPro" id="IPR027417">
    <property type="entry name" value="P-loop_NTPase"/>
</dbReference>
<reference evidence="12" key="1">
    <citation type="journal article" date="2020" name="mSystems">
        <title>Genome- and Community-Level Interaction Insights into Carbon Utilization and Element Cycling Functions of Hydrothermarchaeota in Hydrothermal Sediment.</title>
        <authorList>
            <person name="Zhou Z."/>
            <person name="Liu Y."/>
            <person name="Xu W."/>
            <person name="Pan J."/>
            <person name="Luo Z.H."/>
            <person name="Li M."/>
        </authorList>
    </citation>
    <scope>NUCLEOTIDE SEQUENCE [LARGE SCALE GENOMIC DNA]</scope>
    <source>
        <strain evidence="12">SpSt-114</strain>
    </source>
</reference>
<evidence type="ECO:0000259" key="10">
    <source>
        <dbReference type="SMART" id="SM00382"/>
    </source>
</evidence>
<dbReference type="Gene3D" id="3.40.50.300">
    <property type="entry name" value="P-loop containing nucleotide triphosphate hydrolases"/>
    <property type="match status" value="1"/>
</dbReference>
<dbReference type="InterPro" id="IPR018312">
    <property type="entry name" value="Chromosome_initiator_DnaA_CS"/>
</dbReference>
<dbReference type="GO" id="GO:0006270">
    <property type="term" value="P:DNA replication initiation"/>
    <property type="evidence" value="ECO:0007669"/>
    <property type="project" value="InterPro"/>
</dbReference>
<dbReference type="GO" id="GO:0003688">
    <property type="term" value="F:DNA replication origin binding"/>
    <property type="evidence" value="ECO:0007669"/>
    <property type="project" value="InterPro"/>
</dbReference>
<dbReference type="CDD" id="cd00009">
    <property type="entry name" value="AAA"/>
    <property type="match status" value="1"/>
</dbReference>
<feature type="domain" description="Chromosomal replication initiator DnaA C-terminal" evidence="11">
    <location>
        <begin position="308"/>
        <end position="377"/>
    </location>
</feature>
<evidence type="ECO:0000256" key="5">
    <source>
        <dbReference type="ARBA" id="ARBA00022840"/>
    </source>
</evidence>
<dbReference type="Gene3D" id="1.10.1750.10">
    <property type="match status" value="1"/>
</dbReference>
<dbReference type="SMART" id="SM00382">
    <property type="entry name" value="AAA"/>
    <property type="match status" value="1"/>
</dbReference>
<dbReference type="GO" id="GO:0008289">
    <property type="term" value="F:lipid binding"/>
    <property type="evidence" value="ECO:0007669"/>
    <property type="project" value="UniProtKB-KW"/>
</dbReference>
<dbReference type="InterPro" id="IPR013159">
    <property type="entry name" value="DnaA_C"/>
</dbReference>
<evidence type="ECO:0000256" key="6">
    <source>
        <dbReference type="ARBA" id="ARBA00023121"/>
    </source>
</evidence>
<evidence type="ECO:0000256" key="8">
    <source>
        <dbReference type="RuleBase" id="RU000577"/>
    </source>
</evidence>
<comment type="caution">
    <text evidence="12">The sequence shown here is derived from an EMBL/GenBank/DDBJ whole genome shotgun (WGS) entry which is preliminary data.</text>
</comment>
<keyword evidence="3 8" id="KW-0235">DNA replication</keyword>
<dbReference type="InterPro" id="IPR010921">
    <property type="entry name" value="Trp_repressor/repl_initiator"/>
</dbReference>
<dbReference type="PANTHER" id="PTHR30050:SF2">
    <property type="entry name" value="CHROMOSOMAL REPLICATION INITIATOR PROTEIN DNAA"/>
    <property type="match status" value="1"/>
</dbReference>
<dbReference type="CDD" id="cd06571">
    <property type="entry name" value="Bac_DnaA_C"/>
    <property type="match status" value="1"/>
</dbReference>
<evidence type="ECO:0000256" key="4">
    <source>
        <dbReference type="ARBA" id="ARBA00022741"/>
    </source>
</evidence>
<dbReference type="InterPro" id="IPR020591">
    <property type="entry name" value="Chromosome_initiator_DnaA-like"/>
</dbReference>
<gene>
    <name evidence="12" type="ORF">ENN04_03390</name>
</gene>
<dbReference type="AlphaFoldDB" id="A0A7C5SWB6"/>
<comment type="similarity">
    <text evidence="1 9">Belongs to the DnaA family.</text>
</comment>
<name>A0A7C5SWB6_9AQUI</name>
<evidence type="ECO:0000256" key="3">
    <source>
        <dbReference type="ARBA" id="ARBA00022705"/>
    </source>
</evidence>
<comment type="function">
    <text evidence="8">Plays an essential role in the initiation and regulation of chromosomal replication. ATP-DnaA binds to the origin of replication (oriC) to initiate formation of the DNA replication initiation complex once per cell cycle. Binds the DnaA box (a 9 base pair repeat at the origin) and separates the double-stranded (ds)DNA. Forms a right-handed helical filament on oriC DNA; dsDNA binds to the exterior of the filament while single-stranded (ss)DNA is stabiized in the filament's interior. The ATP-DnaA-oriC complex binds and stabilizes one strand of the AT-rich DNA unwinding element (DUE), permitting loading of DNA polymerase. After initiation quickly degrades to an ADP-DnaA complex that is not apt for DNA replication. Binds acidic phospholipids.</text>
</comment>
<dbReference type="PROSITE" id="PS01008">
    <property type="entry name" value="DNAA"/>
    <property type="match status" value="1"/>
</dbReference>
<feature type="domain" description="AAA+ ATPase" evidence="10">
    <location>
        <begin position="114"/>
        <end position="245"/>
    </location>
</feature>
<dbReference type="FunFam" id="3.40.50.300:FF:000668">
    <property type="entry name" value="Chromosomal replication initiator protein DnaA"/>
    <property type="match status" value="1"/>
</dbReference>
<evidence type="ECO:0000259" key="11">
    <source>
        <dbReference type="SMART" id="SM00760"/>
    </source>
</evidence>
<dbReference type="GO" id="GO:0005524">
    <property type="term" value="F:ATP binding"/>
    <property type="evidence" value="ECO:0007669"/>
    <property type="project" value="UniProtKB-KW"/>
</dbReference>
<keyword evidence="2" id="KW-0963">Cytoplasm</keyword>
<sequence>MEGGSFLNLIESIDKFAVGIFRQFLIREDADKVLILTPNEEYKRWAIAYLSTRLKGFGKKVVVECEGGRKEQKEIESPKDNLLDKYTFENFVVGPSNELAYKVCLEVAKNPGKLFNPLFIYGRSGLGKTHLLHAIGNQLKARYRVLYIPLMDFSDSMVKAFKENRVEEFRERFFNLDVLLLDDVQFLVGKERTQIELFRIYEKLQAEEKQIVLVSDRHPRDLKDVSERLISRFESGLIIEVGLDEETKRRIIKQKLILYGLPLDQETIDYVFENTGYNVREIEGFVKTLKVSGIKRLPKSEELDKEKKVQLIINTVAKGFKLNPELLKKDTKERKVINARHIAMFLCKTILNLPYSQIGEFFGKKDHTAVMYAVKKVEQRCREDRKFMYMVSFFEKSIRKSLGL</sequence>
<dbReference type="SUPFAM" id="SSF52540">
    <property type="entry name" value="P-loop containing nucleoside triphosphate hydrolases"/>
    <property type="match status" value="1"/>
</dbReference>
<proteinExistence type="inferred from homology"/>